<accession>X1NH97</accession>
<evidence type="ECO:0000313" key="1">
    <source>
        <dbReference type="EMBL" id="GAI29576.1"/>
    </source>
</evidence>
<reference evidence="1" key="1">
    <citation type="journal article" date="2014" name="Front. Microbiol.">
        <title>High frequency of phylogenetically diverse reductive dehalogenase-homologous genes in deep subseafloor sedimentary metagenomes.</title>
        <authorList>
            <person name="Kawai M."/>
            <person name="Futagami T."/>
            <person name="Toyoda A."/>
            <person name="Takaki Y."/>
            <person name="Nishi S."/>
            <person name="Hori S."/>
            <person name="Arai W."/>
            <person name="Tsubouchi T."/>
            <person name="Morono Y."/>
            <person name="Uchiyama I."/>
            <person name="Ito T."/>
            <person name="Fujiyama A."/>
            <person name="Inagaki F."/>
            <person name="Takami H."/>
        </authorList>
    </citation>
    <scope>NUCLEOTIDE SEQUENCE</scope>
    <source>
        <strain evidence="1">Expedition CK06-06</strain>
    </source>
</reference>
<dbReference type="EMBL" id="BARV01015334">
    <property type="protein sequence ID" value="GAI29576.1"/>
    <property type="molecule type" value="Genomic_DNA"/>
</dbReference>
<name>X1NH97_9ZZZZ</name>
<protein>
    <submittedName>
        <fullName evidence="1">Uncharacterized protein</fullName>
    </submittedName>
</protein>
<organism evidence="1">
    <name type="scientific">marine sediment metagenome</name>
    <dbReference type="NCBI Taxonomy" id="412755"/>
    <lineage>
        <taxon>unclassified sequences</taxon>
        <taxon>metagenomes</taxon>
        <taxon>ecological metagenomes</taxon>
    </lineage>
</organism>
<dbReference type="AlphaFoldDB" id="X1NH97"/>
<gene>
    <name evidence="1" type="ORF">S06H3_26519</name>
</gene>
<comment type="caution">
    <text evidence="1">The sequence shown here is derived from an EMBL/GenBank/DDBJ whole genome shotgun (WGS) entry which is preliminary data.</text>
</comment>
<sequence>MRKKIDKGTLKEYIMLLIQNSCAHLIDAGLCTSKWSVIDRKIEHLFETEYDKSDFLVRLGFLLVEAGLYPERFQAKID</sequence>
<proteinExistence type="predicted"/>